<reference evidence="3 4" key="1">
    <citation type="submission" date="2018-08" db="EMBL/GenBank/DDBJ databases">
        <title>Sequencing the genomes of 1000 actinobacteria strains.</title>
        <authorList>
            <person name="Klenk H.-P."/>
        </authorList>
    </citation>
    <scope>NUCLEOTIDE SEQUENCE [LARGE SCALE GENOMIC DNA]</scope>
    <source>
        <strain evidence="3 4">DSM 43927</strain>
    </source>
</reference>
<protein>
    <submittedName>
        <fullName evidence="3">Glutathione synthase/RimK-type ligase-like ATP-grasp enzyme</fullName>
    </submittedName>
</protein>
<keyword evidence="3" id="KW-0436">Ligase</keyword>
<dbReference type="EMBL" id="QTTT01000001">
    <property type="protein sequence ID" value="REE97028.1"/>
    <property type="molecule type" value="Genomic_DNA"/>
</dbReference>
<evidence type="ECO:0000256" key="1">
    <source>
        <dbReference type="PROSITE-ProRule" id="PRU00409"/>
    </source>
</evidence>
<dbReference type="GO" id="GO:0018169">
    <property type="term" value="F:ribosomal S6-glutamic acid ligase activity"/>
    <property type="evidence" value="ECO:0007669"/>
    <property type="project" value="TreeGrafter"/>
</dbReference>
<dbReference type="PROSITE" id="PS50975">
    <property type="entry name" value="ATP_GRASP"/>
    <property type="match status" value="1"/>
</dbReference>
<dbReference type="Gene3D" id="3.30.470.20">
    <property type="entry name" value="ATP-grasp fold, B domain"/>
    <property type="match status" value="1"/>
</dbReference>
<keyword evidence="1" id="KW-0547">Nucleotide-binding</keyword>
<evidence type="ECO:0000259" key="2">
    <source>
        <dbReference type="PROSITE" id="PS50975"/>
    </source>
</evidence>
<keyword evidence="4" id="KW-1185">Reference proteome</keyword>
<accession>A0A3D9SMF3</accession>
<dbReference type="SUPFAM" id="SSF56059">
    <property type="entry name" value="Glutathione synthetase ATP-binding domain-like"/>
    <property type="match status" value="1"/>
</dbReference>
<organism evidence="3 4">
    <name type="scientific">Thermomonospora umbrina</name>
    <dbReference type="NCBI Taxonomy" id="111806"/>
    <lineage>
        <taxon>Bacteria</taxon>
        <taxon>Bacillati</taxon>
        <taxon>Actinomycetota</taxon>
        <taxon>Actinomycetes</taxon>
        <taxon>Streptosporangiales</taxon>
        <taxon>Thermomonosporaceae</taxon>
        <taxon>Thermomonospora</taxon>
    </lineage>
</organism>
<evidence type="ECO:0000313" key="3">
    <source>
        <dbReference type="EMBL" id="REE97028.1"/>
    </source>
</evidence>
<dbReference type="GO" id="GO:0009432">
    <property type="term" value="P:SOS response"/>
    <property type="evidence" value="ECO:0007669"/>
    <property type="project" value="TreeGrafter"/>
</dbReference>
<sequence length="320" mass="35796">MRARGKSARIAVVTHERDLHAHAVKAEMERRHPASVHIFESDHFSRAPGLSWSPQGFTEPVFPAIDGTAVDLRAIDAIWFRRLGNTRTSANPEVTDPVDRELINVDTNAAALGMLTTEFQGRWIDHPQAFWAAQNKVVQLRAAYEVGLRIPETLISQSPERIRTFCGTHPGAIVKAVRGVMQAPAATTTVGEELLANESALRVCPAIYQEMVPGRRHVRVQVFGERVLAALLESPDLDWRPNLDIPAAEHRLPADLEDALREVLRRLNLTMGVFDLKLTDEGEYVWLEVNPQGQWLFVEGMTGLPLIETFTDFLYGEATR</sequence>
<dbReference type="GO" id="GO:0005737">
    <property type="term" value="C:cytoplasm"/>
    <property type="evidence" value="ECO:0007669"/>
    <property type="project" value="TreeGrafter"/>
</dbReference>
<feature type="domain" description="ATP-grasp" evidence="2">
    <location>
        <begin position="140"/>
        <end position="315"/>
    </location>
</feature>
<dbReference type="OrthoDB" id="9794735at2"/>
<dbReference type="PANTHER" id="PTHR21621:SF0">
    <property type="entry name" value="BETA-CITRYLGLUTAMATE SYNTHASE B-RELATED"/>
    <property type="match status" value="1"/>
</dbReference>
<dbReference type="AlphaFoldDB" id="A0A3D9SMF3"/>
<dbReference type="Proteomes" id="UP000256661">
    <property type="component" value="Unassembled WGS sequence"/>
</dbReference>
<comment type="caution">
    <text evidence="3">The sequence shown here is derived from an EMBL/GenBank/DDBJ whole genome shotgun (WGS) entry which is preliminary data.</text>
</comment>
<name>A0A3D9SMF3_9ACTN</name>
<dbReference type="PANTHER" id="PTHR21621">
    <property type="entry name" value="RIBOSOMAL PROTEIN S6 MODIFICATION PROTEIN"/>
    <property type="match status" value="1"/>
</dbReference>
<proteinExistence type="predicted"/>
<gene>
    <name evidence="3" type="ORF">DFJ69_2483</name>
</gene>
<dbReference type="GO" id="GO:0046872">
    <property type="term" value="F:metal ion binding"/>
    <property type="evidence" value="ECO:0007669"/>
    <property type="project" value="InterPro"/>
</dbReference>
<dbReference type="GO" id="GO:0005524">
    <property type="term" value="F:ATP binding"/>
    <property type="evidence" value="ECO:0007669"/>
    <property type="project" value="UniProtKB-UniRule"/>
</dbReference>
<dbReference type="RefSeq" id="WP_147312277.1">
    <property type="nucleotide sequence ID" value="NZ_QTTT01000001.1"/>
</dbReference>
<evidence type="ECO:0000313" key="4">
    <source>
        <dbReference type="Proteomes" id="UP000256661"/>
    </source>
</evidence>
<dbReference type="InterPro" id="IPR011761">
    <property type="entry name" value="ATP-grasp"/>
</dbReference>
<keyword evidence="1" id="KW-0067">ATP-binding</keyword>